<dbReference type="InterPro" id="IPR036866">
    <property type="entry name" value="RibonucZ/Hydroxyglut_hydro"/>
</dbReference>
<reference evidence="2" key="1">
    <citation type="journal article" date="2019" name="Nat. Med.">
        <title>A library of human gut bacterial isolates paired with longitudinal multiomics data enables mechanistic microbiome research.</title>
        <authorList>
            <person name="Poyet M."/>
            <person name="Groussin M."/>
            <person name="Gibbons S.M."/>
            <person name="Avila-Pacheco J."/>
            <person name="Jiang X."/>
            <person name="Kearney S.M."/>
            <person name="Perrotta A.R."/>
            <person name="Berdy B."/>
            <person name="Zhao S."/>
            <person name="Lieberman T.D."/>
            <person name="Swanson P.K."/>
            <person name="Smith M."/>
            <person name="Roesemann S."/>
            <person name="Alexander J.E."/>
            <person name="Rich S.A."/>
            <person name="Livny J."/>
            <person name="Vlamakis H."/>
            <person name="Clish C."/>
            <person name="Bullock K."/>
            <person name="Deik A."/>
            <person name="Scott J."/>
            <person name="Pierce K.A."/>
            <person name="Xavier R.J."/>
            <person name="Alm E.J."/>
        </authorList>
    </citation>
    <scope>NUCLEOTIDE SEQUENCE</scope>
    <source>
        <strain evidence="2">BIOML-A147</strain>
    </source>
</reference>
<dbReference type="Pfam" id="PF12706">
    <property type="entry name" value="Lactamase_B_2"/>
    <property type="match status" value="1"/>
</dbReference>
<dbReference type="GO" id="GO:0016787">
    <property type="term" value="F:hydrolase activity"/>
    <property type="evidence" value="ECO:0007669"/>
    <property type="project" value="UniProtKB-KW"/>
</dbReference>
<name>A0A641S0H8_BACOV</name>
<sequence>MGEHICFRRNERLATVNPYWRGNPMVRGRFFNRQHRFRPGMGSVLKWRLSSNPQRKEKKTVKWDPKVCYLRSLDAVVGDSLIWLGHNSFFLQLAGKRIMFDPVFGSIPFVKRQSEFPANPDIFTGIDYLLVSHDHFDHLDKQSIASLLKNNPQMKLFCGLGTGELIQGWFPEMKVIEAGWYQQMEDEGLKITF</sequence>
<dbReference type="SUPFAM" id="SSF56281">
    <property type="entry name" value="Metallo-hydrolase/oxidoreductase"/>
    <property type="match status" value="1"/>
</dbReference>
<evidence type="ECO:0000313" key="2">
    <source>
        <dbReference type="EMBL" id="KAA4024602.1"/>
    </source>
</evidence>
<dbReference type="AlphaFoldDB" id="A0A641S0H8"/>
<dbReference type="Gene3D" id="3.60.15.10">
    <property type="entry name" value="Ribonuclease Z/Hydroxyacylglutathione hydrolase-like"/>
    <property type="match status" value="1"/>
</dbReference>
<dbReference type="EMBL" id="VWKO01000217">
    <property type="protein sequence ID" value="KAA4024602.1"/>
    <property type="molecule type" value="Genomic_DNA"/>
</dbReference>
<dbReference type="InterPro" id="IPR001279">
    <property type="entry name" value="Metallo-B-lactamas"/>
</dbReference>
<accession>A0A641S0H8</accession>
<dbReference type="GO" id="GO:0005737">
    <property type="term" value="C:cytoplasm"/>
    <property type="evidence" value="ECO:0007669"/>
    <property type="project" value="TreeGrafter"/>
</dbReference>
<protein>
    <submittedName>
        <fullName evidence="2">MBL fold metallo-hydrolase</fullName>
    </submittedName>
</protein>
<feature type="domain" description="Metallo-beta-lactamase" evidence="1">
    <location>
        <begin position="97"/>
        <end position="186"/>
    </location>
</feature>
<proteinExistence type="predicted"/>
<feature type="non-terminal residue" evidence="2">
    <location>
        <position position="193"/>
    </location>
</feature>
<keyword evidence="2" id="KW-0378">Hydrolase</keyword>
<dbReference type="PANTHER" id="PTHR15032:SF4">
    <property type="entry name" value="N-ACYL-PHOSPHATIDYLETHANOLAMINE-HYDROLYZING PHOSPHOLIPASE D"/>
    <property type="match status" value="1"/>
</dbReference>
<gene>
    <name evidence="2" type="ORF">F3D60_22550</name>
</gene>
<comment type="caution">
    <text evidence="2">The sequence shown here is derived from an EMBL/GenBank/DDBJ whole genome shotgun (WGS) entry which is preliminary data.</text>
</comment>
<evidence type="ECO:0000259" key="1">
    <source>
        <dbReference type="Pfam" id="PF12706"/>
    </source>
</evidence>
<organism evidence="2">
    <name type="scientific">Bacteroides ovatus</name>
    <dbReference type="NCBI Taxonomy" id="28116"/>
    <lineage>
        <taxon>Bacteria</taxon>
        <taxon>Pseudomonadati</taxon>
        <taxon>Bacteroidota</taxon>
        <taxon>Bacteroidia</taxon>
        <taxon>Bacteroidales</taxon>
        <taxon>Bacteroidaceae</taxon>
        <taxon>Bacteroides</taxon>
    </lineage>
</organism>
<dbReference type="PANTHER" id="PTHR15032">
    <property type="entry name" value="N-ACYL-PHOSPHATIDYLETHANOLAMINE-HYDROLYZING PHOSPHOLIPASE D"/>
    <property type="match status" value="1"/>
</dbReference>